<accession>A0A2V0PBV7</accession>
<dbReference type="Pfam" id="PF01753">
    <property type="entry name" value="zf-MYND"/>
    <property type="match status" value="1"/>
</dbReference>
<feature type="compositionally biased region" description="Gly residues" evidence="5">
    <location>
        <begin position="622"/>
        <end position="651"/>
    </location>
</feature>
<evidence type="ECO:0000313" key="8">
    <source>
        <dbReference type="Proteomes" id="UP000247498"/>
    </source>
</evidence>
<feature type="region of interest" description="Disordered" evidence="5">
    <location>
        <begin position="609"/>
        <end position="669"/>
    </location>
</feature>
<evidence type="ECO:0000256" key="4">
    <source>
        <dbReference type="PROSITE-ProRule" id="PRU00134"/>
    </source>
</evidence>
<comment type="caution">
    <text evidence="7">The sequence shown here is derived from an EMBL/GenBank/DDBJ whole genome shotgun (WGS) entry which is preliminary data.</text>
</comment>
<dbReference type="Proteomes" id="UP000247498">
    <property type="component" value="Unassembled WGS sequence"/>
</dbReference>
<evidence type="ECO:0000256" key="3">
    <source>
        <dbReference type="ARBA" id="ARBA00022833"/>
    </source>
</evidence>
<dbReference type="STRING" id="307507.A0A2V0PBV7"/>
<name>A0A2V0PBV7_9CHLO</name>
<feature type="compositionally biased region" description="Low complexity" evidence="5">
    <location>
        <begin position="652"/>
        <end position="669"/>
    </location>
</feature>
<dbReference type="SUPFAM" id="SSF48371">
    <property type="entry name" value="ARM repeat"/>
    <property type="match status" value="1"/>
</dbReference>
<evidence type="ECO:0000259" key="6">
    <source>
        <dbReference type="PROSITE" id="PS50865"/>
    </source>
</evidence>
<organism evidence="7 8">
    <name type="scientific">Raphidocelis subcapitata</name>
    <dbReference type="NCBI Taxonomy" id="307507"/>
    <lineage>
        <taxon>Eukaryota</taxon>
        <taxon>Viridiplantae</taxon>
        <taxon>Chlorophyta</taxon>
        <taxon>core chlorophytes</taxon>
        <taxon>Chlorophyceae</taxon>
        <taxon>CS clade</taxon>
        <taxon>Sphaeropleales</taxon>
        <taxon>Selenastraceae</taxon>
        <taxon>Raphidocelis</taxon>
    </lineage>
</organism>
<dbReference type="PROSITE" id="PS01360">
    <property type="entry name" value="ZF_MYND_1"/>
    <property type="match status" value="1"/>
</dbReference>
<keyword evidence="1" id="KW-0479">Metal-binding</keyword>
<evidence type="ECO:0000313" key="7">
    <source>
        <dbReference type="EMBL" id="GBF97338.1"/>
    </source>
</evidence>
<dbReference type="Gene3D" id="6.10.140.2220">
    <property type="match status" value="1"/>
</dbReference>
<dbReference type="InterPro" id="IPR016024">
    <property type="entry name" value="ARM-type_fold"/>
</dbReference>
<dbReference type="OrthoDB" id="537460at2759"/>
<evidence type="ECO:0000256" key="5">
    <source>
        <dbReference type="SAM" id="MobiDB-lite"/>
    </source>
</evidence>
<proteinExistence type="predicted"/>
<protein>
    <recommendedName>
        <fullName evidence="6">MYND-type domain-containing protein</fullName>
    </recommendedName>
</protein>
<evidence type="ECO:0000256" key="1">
    <source>
        <dbReference type="ARBA" id="ARBA00022723"/>
    </source>
</evidence>
<dbReference type="EMBL" id="BDRX01000096">
    <property type="protein sequence ID" value="GBF97338.1"/>
    <property type="molecule type" value="Genomic_DNA"/>
</dbReference>
<keyword evidence="8" id="KW-1185">Reference proteome</keyword>
<evidence type="ECO:0000256" key="2">
    <source>
        <dbReference type="ARBA" id="ARBA00022771"/>
    </source>
</evidence>
<sequence length="738" mass="74174">MSAAAAAGRGAAPRGALSQALSKLQDAVADLESPPEGIQDLIDKFQPMAAAADRTGELSTSAAWEAGMLLWVLLNEHVVARGDAVFHAANALVHEIKDVCRPDAPATSQLMPVAASLLGLVCSEELDHETQHMAAATLSHLLMMRPCTEALLAASGTPPSIRRLIAKAQRDGDLQGASLLLLAEMARDAEMAKRLASPQTGLAAAAVRLMRSNAAAGGPVDGFDVTLIAPMRLITRLTTHSVPAAARARVWAEDGLAAALAGVLVAVDPADCAGSEVMRGMREDAAFDCLGLMMLLMSEGGAQGFQTTLDAVGARGGAALQRAMALGRGPNQNLALNAMGFVSMLSQRPRGCAALRALPRATVELVAVLRRQEGDGESALALQAYAATALTSVLSAEPVASRIPEALLRAAAAEGSAGSLLGSLARLLAASFDPDGGAPEEARWDLLITATTLLSSMAAVADGERLRTLQRVPRLPELCALALEHFIPKAREDILTRLGALVLLVVGLAAINPRPEAGPSAGGVDADTAAVRAALRASPGLRGSLQLFMRRSQTGPHDPNFTRLSYEPARHSISRLLEVLDGGGAAAPAAAPAAAAAAAAAAAPSVAGRRSAARQPQTACTGGAGSSGAGGSSGGGDSGGASGASGSGASGSGASTSASGSGSVAGADSGQAAAQPRACGSCGKGAADLQPPVVALLRCAGCKAQYYCGEACAKADWSTHRAACKVAQAARKAAQAAA</sequence>
<dbReference type="InParanoid" id="A0A2V0PBV7"/>
<dbReference type="PROSITE" id="PS50865">
    <property type="entry name" value="ZF_MYND_2"/>
    <property type="match status" value="1"/>
</dbReference>
<dbReference type="GO" id="GO:0008270">
    <property type="term" value="F:zinc ion binding"/>
    <property type="evidence" value="ECO:0007669"/>
    <property type="project" value="UniProtKB-KW"/>
</dbReference>
<dbReference type="AlphaFoldDB" id="A0A2V0PBV7"/>
<keyword evidence="3" id="KW-0862">Zinc</keyword>
<dbReference type="SUPFAM" id="SSF144232">
    <property type="entry name" value="HIT/MYND zinc finger-like"/>
    <property type="match status" value="1"/>
</dbReference>
<keyword evidence="2 4" id="KW-0863">Zinc-finger</keyword>
<feature type="domain" description="MYND-type" evidence="6">
    <location>
        <begin position="679"/>
        <end position="724"/>
    </location>
</feature>
<dbReference type="InterPro" id="IPR002893">
    <property type="entry name" value="Znf_MYND"/>
</dbReference>
<gene>
    <name evidence="7" type="ORF">Rsub_10029</name>
</gene>
<reference evidence="7 8" key="1">
    <citation type="journal article" date="2018" name="Sci. Rep.">
        <title>Raphidocelis subcapitata (=Pseudokirchneriella subcapitata) provides an insight into genome evolution and environmental adaptations in the Sphaeropleales.</title>
        <authorList>
            <person name="Suzuki S."/>
            <person name="Yamaguchi H."/>
            <person name="Nakajima N."/>
            <person name="Kawachi M."/>
        </authorList>
    </citation>
    <scope>NUCLEOTIDE SEQUENCE [LARGE SCALE GENOMIC DNA]</scope>
    <source>
        <strain evidence="7 8">NIES-35</strain>
    </source>
</reference>